<organism evidence="2 3">
    <name type="scientific">Eutrema salsugineum</name>
    <name type="common">Saltwater cress</name>
    <name type="synonym">Sisymbrium salsugineum</name>
    <dbReference type="NCBI Taxonomy" id="72664"/>
    <lineage>
        <taxon>Eukaryota</taxon>
        <taxon>Viridiplantae</taxon>
        <taxon>Streptophyta</taxon>
        <taxon>Embryophyta</taxon>
        <taxon>Tracheophyta</taxon>
        <taxon>Spermatophyta</taxon>
        <taxon>Magnoliopsida</taxon>
        <taxon>eudicotyledons</taxon>
        <taxon>Gunneridae</taxon>
        <taxon>Pentapetalae</taxon>
        <taxon>rosids</taxon>
        <taxon>malvids</taxon>
        <taxon>Brassicales</taxon>
        <taxon>Brassicaceae</taxon>
        <taxon>Eutremeae</taxon>
        <taxon>Eutrema</taxon>
    </lineage>
</organism>
<evidence type="ECO:0000313" key="2">
    <source>
        <dbReference type="EMBL" id="ESQ31139.1"/>
    </source>
</evidence>
<evidence type="ECO:0000313" key="3">
    <source>
        <dbReference type="Proteomes" id="UP000030689"/>
    </source>
</evidence>
<dbReference type="Proteomes" id="UP000030689">
    <property type="component" value="Unassembled WGS sequence"/>
</dbReference>
<dbReference type="EMBL" id="KI517748">
    <property type="protein sequence ID" value="ESQ31139.1"/>
    <property type="molecule type" value="Genomic_DNA"/>
</dbReference>
<feature type="domain" description="SCP" evidence="1">
    <location>
        <begin position="203"/>
        <end position="339"/>
    </location>
</feature>
<dbReference type="Gramene" id="ESQ31139">
    <property type="protein sequence ID" value="ESQ31139"/>
    <property type="gene ID" value="EUTSA_v10004516mg"/>
</dbReference>
<dbReference type="Pfam" id="PF14009">
    <property type="entry name" value="PADRE"/>
    <property type="match status" value="1"/>
</dbReference>
<dbReference type="FunFam" id="3.40.33.10:FF:000004">
    <property type="entry name" value="CAP, cysteine-rich secretory protein, antigen 5"/>
    <property type="match status" value="1"/>
</dbReference>
<dbReference type="OMA" id="CHRREPL"/>
<proteinExistence type="predicted"/>
<dbReference type="PANTHER" id="PTHR10334">
    <property type="entry name" value="CYSTEINE-RICH SECRETORY PROTEIN-RELATED"/>
    <property type="match status" value="1"/>
</dbReference>
<dbReference type="InterPro" id="IPR001283">
    <property type="entry name" value="CRISP-related"/>
</dbReference>
<dbReference type="CDD" id="cd05381">
    <property type="entry name" value="CAP_PR-1"/>
    <property type="match status" value="1"/>
</dbReference>
<dbReference type="Gene3D" id="3.40.33.10">
    <property type="entry name" value="CAP"/>
    <property type="match status" value="1"/>
</dbReference>
<dbReference type="SUPFAM" id="SSF55797">
    <property type="entry name" value="PR-1-like"/>
    <property type="match status" value="1"/>
</dbReference>
<evidence type="ECO:0000259" key="1">
    <source>
        <dbReference type="SMART" id="SM00198"/>
    </source>
</evidence>
<dbReference type="eggNOG" id="KOG3017">
    <property type="taxonomic scope" value="Eukaryota"/>
</dbReference>
<dbReference type="InterPro" id="IPR014044">
    <property type="entry name" value="CAP_dom"/>
</dbReference>
<dbReference type="Pfam" id="PF00188">
    <property type="entry name" value="CAP"/>
    <property type="match status" value="1"/>
</dbReference>
<dbReference type="InterPro" id="IPR035940">
    <property type="entry name" value="CAP_sf"/>
</dbReference>
<dbReference type="AlphaFoldDB" id="V4KIX9"/>
<sequence length="343" mass="37063">MGACVSRESMGGDSAKLILFDGTLQEFSSPIKVWQILQKHPTSFVCNSDEMDFDDAVSAVSGNEDLRSGQLYFVLPLTWLNHPLRAEEMAALAVKASLALTKSGGVGWVSGNVDDSISGYQSKNIAGVKTNGGGGRDRSREDRSPFHVPLILSSFSLQNPLKMAAIHHIILVTLLVISVAAVSPPSKSKPTRTRPASPPTISAAAKAFTDAHNKARATVGVSPLVWSQTLEAAASRLARYQRNQKKCEFASPNPGRYGANQLWAKGLAVTPSLAVETWVKEKPFYDYKSNTCDGNHTCGVYKQVVWRDSKELGCAQATCTKESTVLTICFYNPPGNIVGQKPY</sequence>
<reference evidence="2 3" key="1">
    <citation type="journal article" date="2013" name="Front. Plant Sci.">
        <title>The Reference Genome of the Halophytic Plant Eutrema salsugineum.</title>
        <authorList>
            <person name="Yang R."/>
            <person name="Jarvis D.E."/>
            <person name="Chen H."/>
            <person name="Beilstein M.A."/>
            <person name="Grimwood J."/>
            <person name="Jenkins J."/>
            <person name="Shu S."/>
            <person name="Prochnik S."/>
            <person name="Xin M."/>
            <person name="Ma C."/>
            <person name="Schmutz J."/>
            <person name="Wing R.A."/>
            <person name="Mitchell-Olds T."/>
            <person name="Schumaker K.S."/>
            <person name="Wang X."/>
        </authorList>
    </citation>
    <scope>NUCLEOTIDE SEQUENCE [LARGE SCALE GENOMIC DNA]</scope>
</reference>
<dbReference type="SMART" id="SM00198">
    <property type="entry name" value="SCP"/>
    <property type="match status" value="1"/>
</dbReference>
<dbReference type="PRINTS" id="PR00837">
    <property type="entry name" value="V5TPXLIKE"/>
</dbReference>
<keyword evidence="3" id="KW-1185">Reference proteome</keyword>
<gene>
    <name evidence="2" type="ORF">EUTSA_v10004516mg</name>
</gene>
<name>V4KIX9_EUTSA</name>
<dbReference type="KEGG" id="eus:EUTSA_v10004516mg"/>
<dbReference type="STRING" id="72664.V4KIX9"/>
<dbReference type="InterPro" id="IPR025322">
    <property type="entry name" value="PADRE_dom"/>
</dbReference>
<accession>V4KIX9</accession>
<protein>
    <recommendedName>
        <fullName evidence="1">SCP domain-containing protein</fullName>
    </recommendedName>
</protein>